<dbReference type="SUPFAM" id="SSF53448">
    <property type="entry name" value="Nucleotide-diphospho-sugar transferases"/>
    <property type="match status" value="1"/>
</dbReference>
<dbReference type="InterPro" id="IPR001173">
    <property type="entry name" value="Glyco_trans_2-like"/>
</dbReference>
<accession>A0A2T2X775</accession>
<evidence type="ECO:0000313" key="7">
    <source>
        <dbReference type="Proteomes" id="UP000242699"/>
    </source>
</evidence>
<evidence type="ECO:0000313" key="6">
    <source>
        <dbReference type="EMBL" id="PSR30342.1"/>
    </source>
</evidence>
<evidence type="ECO:0000256" key="4">
    <source>
        <dbReference type="ARBA" id="ARBA00022679"/>
    </source>
</evidence>
<dbReference type="InterPro" id="IPR029044">
    <property type="entry name" value="Nucleotide-diphossugar_trans"/>
</dbReference>
<gene>
    <name evidence="6" type="ORF">C7B43_06395</name>
</gene>
<dbReference type="EMBL" id="PXYT01000011">
    <property type="protein sequence ID" value="PSR30342.1"/>
    <property type="molecule type" value="Genomic_DNA"/>
</dbReference>
<dbReference type="Pfam" id="PF00535">
    <property type="entry name" value="Glycos_transf_2"/>
    <property type="match status" value="1"/>
</dbReference>
<evidence type="ECO:0000256" key="1">
    <source>
        <dbReference type="ARBA" id="ARBA00004776"/>
    </source>
</evidence>
<reference evidence="6 7" key="1">
    <citation type="journal article" date="2014" name="BMC Genomics">
        <title>Comparison of environmental and isolate Sulfobacillus genomes reveals diverse carbon, sulfur, nitrogen, and hydrogen metabolisms.</title>
        <authorList>
            <person name="Justice N.B."/>
            <person name="Norman A."/>
            <person name="Brown C.T."/>
            <person name="Singh A."/>
            <person name="Thomas B.C."/>
            <person name="Banfield J.F."/>
        </authorList>
    </citation>
    <scope>NUCLEOTIDE SEQUENCE [LARGE SCALE GENOMIC DNA]</scope>
    <source>
        <strain evidence="6">AMDSBA1</strain>
    </source>
</reference>
<feature type="domain" description="Glycosyltransferase 2-like" evidence="5">
    <location>
        <begin position="9"/>
        <end position="142"/>
    </location>
</feature>
<comment type="caution">
    <text evidence="6">The sequence shown here is derived from an EMBL/GenBank/DDBJ whole genome shotgun (WGS) entry which is preliminary data.</text>
</comment>
<evidence type="ECO:0000256" key="2">
    <source>
        <dbReference type="ARBA" id="ARBA00006739"/>
    </source>
</evidence>
<dbReference type="AlphaFoldDB" id="A0A2T2X775"/>
<comment type="pathway">
    <text evidence="1">Cell wall biogenesis; cell wall polysaccharide biosynthesis.</text>
</comment>
<comment type="similarity">
    <text evidence="2">Belongs to the glycosyltransferase 2 family.</text>
</comment>
<organism evidence="6 7">
    <name type="scientific">Sulfobacillus benefaciens</name>
    <dbReference type="NCBI Taxonomy" id="453960"/>
    <lineage>
        <taxon>Bacteria</taxon>
        <taxon>Bacillati</taxon>
        <taxon>Bacillota</taxon>
        <taxon>Clostridia</taxon>
        <taxon>Eubacteriales</taxon>
        <taxon>Clostridiales Family XVII. Incertae Sedis</taxon>
        <taxon>Sulfobacillus</taxon>
    </lineage>
</organism>
<keyword evidence="4 6" id="KW-0808">Transferase</keyword>
<dbReference type="PANTHER" id="PTHR43179">
    <property type="entry name" value="RHAMNOSYLTRANSFERASE WBBL"/>
    <property type="match status" value="1"/>
</dbReference>
<name>A0A2T2X775_9FIRM</name>
<protein>
    <submittedName>
        <fullName evidence="6">Glycosyl transferase family 2</fullName>
    </submittedName>
</protein>
<dbReference type="Proteomes" id="UP000242699">
    <property type="component" value="Unassembled WGS sequence"/>
</dbReference>
<evidence type="ECO:0000256" key="3">
    <source>
        <dbReference type="ARBA" id="ARBA00022676"/>
    </source>
</evidence>
<sequence length="303" mass="34843">MTKSLPSISVIVATYHRDKSLANTLRDLLAQDYPDYEILVVDQDVAHDSATGTLLQDWHEKRAIYWIKTPHPGLTRARNIGIRESRGDIIVFVDDDVRIPESRFLYNHVQPFLDKPALGASAGRVLDPDKKPLKVRRRVGWMGYSGMREPGFGSDFSTRAYSVRGCNMAFRKTALFAVGGFDERYTHSAFREDTDISFRLRRTGYDIWFNHEAWLYHLSASTGGTRDDSIRVDSDLMLNDWRFALFNLSGPHQWLWILRLYASRVIKAGLRQGQFAQRHQAFQQGYLDAKQERSRQRSPGSLS</sequence>
<dbReference type="GO" id="GO:0016757">
    <property type="term" value="F:glycosyltransferase activity"/>
    <property type="evidence" value="ECO:0007669"/>
    <property type="project" value="UniProtKB-KW"/>
</dbReference>
<proteinExistence type="inferred from homology"/>
<keyword evidence="3" id="KW-0328">Glycosyltransferase</keyword>
<evidence type="ECO:0000259" key="5">
    <source>
        <dbReference type="Pfam" id="PF00535"/>
    </source>
</evidence>
<dbReference type="PANTHER" id="PTHR43179:SF12">
    <property type="entry name" value="GALACTOFURANOSYLTRANSFERASE GLFT2"/>
    <property type="match status" value="1"/>
</dbReference>
<dbReference type="Gene3D" id="3.90.550.10">
    <property type="entry name" value="Spore Coat Polysaccharide Biosynthesis Protein SpsA, Chain A"/>
    <property type="match status" value="1"/>
</dbReference>